<evidence type="ECO:0000259" key="7">
    <source>
        <dbReference type="Pfam" id="PF03711"/>
    </source>
</evidence>
<evidence type="ECO:0000313" key="9">
    <source>
        <dbReference type="Proteomes" id="UP000050996"/>
    </source>
</evidence>
<dbReference type="InterPro" id="IPR008286">
    <property type="entry name" value="Prn/Lys/Arg_de-COase_C"/>
</dbReference>
<dbReference type="Pfam" id="PF01276">
    <property type="entry name" value="OKR_DC_1"/>
    <property type="match status" value="1"/>
</dbReference>
<dbReference type="PANTHER" id="PTHR43277:SF3">
    <property type="entry name" value="DECARBOXYLASE, PUTATIVE-RELATED"/>
    <property type="match status" value="1"/>
</dbReference>
<evidence type="ECO:0000256" key="1">
    <source>
        <dbReference type="ARBA" id="ARBA00001933"/>
    </source>
</evidence>
<reference evidence="8 9" key="1">
    <citation type="submission" date="2015-09" db="EMBL/GenBank/DDBJ databases">
        <title>Genome sequencing project for genomic taxonomy and phylogenomics of Bacillus-like bacteria.</title>
        <authorList>
            <person name="Liu B."/>
            <person name="Wang J."/>
            <person name="Zhu Y."/>
            <person name="Liu G."/>
            <person name="Chen Q."/>
            <person name="Chen Z."/>
            <person name="Lan J."/>
            <person name="Che J."/>
            <person name="Ge C."/>
            <person name="Shi H."/>
            <person name="Pan Z."/>
            <person name="Liu X."/>
        </authorList>
    </citation>
    <scope>NUCLEOTIDE SEQUENCE [LARGE SCALE GENOMIC DNA]</scope>
    <source>
        <strain evidence="8 9">FJAT-18043</strain>
    </source>
</reference>
<evidence type="ECO:0000256" key="5">
    <source>
        <dbReference type="ARBA" id="ARBA00023239"/>
    </source>
</evidence>
<feature type="domain" description="Orn/Lys/Arg decarboxylase C-terminal" evidence="7">
    <location>
        <begin position="404"/>
        <end position="460"/>
    </location>
</feature>
<comment type="cofactor">
    <cofactor evidence="1">
        <name>pyridoxal 5'-phosphate</name>
        <dbReference type="ChEBI" id="CHEBI:597326"/>
    </cofactor>
</comment>
<organism evidence="8 9">
    <name type="scientific">Cytobacillus solani</name>
    <dbReference type="NCBI Taxonomy" id="1637975"/>
    <lineage>
        <taxon>Bacteria</taxon>
        <taxon>Bacillati</taxon>
        <taxon>Bacillota</taxon>
        <taxon>Bacilli</taxon>
        <taxon>Bacillales</taxon>
        <taxon>Bacillaceae</taxon>
        <taxon>Cytobacillus</taxon>
    </lineage>
</organism>
<dbReference type="Proteomes" id="UP000050996">
    <property type="component" value="Unassembled WGS sequence"/>
</dbReference>
<dbReference type="SUPFAM" id="SSF53383">
    <property type="entry name" value="PLP-dependent transferases"/>
    <property type="match status" value="1"/>
</dbReference>
<evidence type="ECO:0000256" key="4">
    <source>
        <dbReference type="ARBA" id="ARBA00022898"/>
    </source>
</evidence>
<keyword evidence="5" id="KW-0456">Lyase</keyword>
<dbReference type="CDD" id="cd00615">
    <property type="entry name" value="Orn_deC_like"/>
    <property type="match status" value="1"/>
</dbReference>
<dbReference type="InterPro" id="IPR052357">
    <property type="entry name" value="Orn_Lys_Arg_decarboxylase-I"/>
</dbReference>
<dbReference type="PANTHER" id="PTHR43277">
    <property type="entry name" value="ARGININE DECARBOXYLASE"/>
    <property type="match status" value="1"/>
</dbReference>
<dbReference type="PATRIC" id="fig|1637975.4.peg.5358"/>
<evidence type="ECO:0000259" key="6">
    <source>
        <dbReference type="Pfam" id="PF01276"/>
    </source>
</evidence>
<dbReference type="InterPro" id="IPR036633">
    <property type="entry name" value="Prn/Lys/Arg_de-COase_C_sf"/>
</dbReference>
<comment type="similarity">
    <text evidence="2">Belongs to the Orn/Lys/Arg decarboxylase class-I family.</text>
</comment>
<dbReference type="InterPro" id="IPR000310">
    <property type="entry name" value="Orn/Lys/Arg_deCO2ase_major_dom"/>
</dbReference>
<keyword evidence="9" id="KW-1185">Reference proteome</keyword>
<comment type="caution">
    <text evidence="8">The sequence shown here is derived from an EMBL/GenBank/DDBJ whole genome shotgun (WGS) entry which is preliminary data.</text>
</comment>
<protein>
    <submittedName>
        <fullName evidence="8">Arginine decarboxylase</fullName>
    </submittedName>
</protein>
<dbReference type="InterPro" id="IPR015421">
    <property type="entry name" value="PyrdxlP-dep_Trfase_major"/>
</dbReference>
<dbReference type="SUPFAM" id="SSF55904">
    <property type="entry name" value="Ornithine decarboxylase C-terminal domain"/>
    <property type="match status" value="1"/>
</dbReference>
<accession>A0A0Q3VR65</accession>
<dbReference type="Pfam" id="PF03711">
    <property type="entry name" value="OKR_DC_1_C"/>
    <property type="match status" value="1"/>
</dbReference>
<dbReference type="Gene3D" id="3.40.640.10">
    <property type="entry name" value="Type I PLP-dependent aspartate aminotransferase-like (Major domain)"/>
    <property type="match status" value="1"/>
</dbReference>
<dbReference type="EMBL" id="LJIX01000003">
    <property type="protein sequence ID" value="KQL27371.1"/>
    <property type="molecule type" value="Genomic_DNA"/>
</dbReference>
<dbReference type="STRING" id="1637975.AN957_00025"/>
<name>A0A0Q3VR65_9BACI</name>
<dbReference type="Gene3D" id="3.90.105.10">
    <property type="entry name" value="Molybdopterin biosynthesis moea protein, domain 2"/>
    <property type="match status" value="1"/>
</dbReference>
<dbReference type="RefSeq" id="WP_056681649.1">
    <property type="nucleotide sequence ID" value="NZ_CP085712.1"/>
</dbReference>
<sequence>MNQKKMPLFEKLKKHAEQNPVSFHVPGHKYGKLITGEIGSYYKELLRLDATEITGLDDLHSPEGAIKEAEELLAQLYGVKKSFFLVNGSTVGNLAMIMTAVKEDDTVLVQRNCHKSILNGISLVKANPVFLAPVFDEDWGVAGGVSARIVKQAIEMYPYAKALILTYPNYYGMVNELEEIIEVAHCQRIPVLIDEAHGAHFIGGKYFPPSAIQLNADIVVQSAHKTLPAMTMGAYLHFNSDLLSAVHVSGFLQILQSSSPSYPIMASLDIARNYLATFTDKDAESLQQKITEFRNELQQLKEIRVLTYKGGMGDPLKITIQSTTSLSGYDLQKLFESKGIYTEMADPYNVVLVFPLLKDRMEYPIREITTHFQAALKSITYNEMGKGKGSYNNPDISRLALNAEEQARLEKVNIPIEEATGKICAQLIVPYPPGIPLLFPGEIISEETIEHIKLLRVSGARFQGDGDLKEGKLTIYLT</sequence>
<evidence type="ECO:0000313" key="8">
    <source>
        <dbReference type="EMBL" id="KQL27371.1"/>
    </source>
</evidence>
<keyword evidence="4" id="KW-0663">Pyridoxal phosphate</keyword>
<evidence type="ECO:0000256" key="2">
    <source>
        <dbReference type="ARBA" id="ARBA00010671"/>
    </source>
</evidence>
<gene>
    <name evidence="8" type="ORF">AN957_00025</name>
</gene>
<feature type="domain" description="Orn/Lys/Arg decarboxylases family 1 pyridoxal-P attachment site" evidence="6">
    <location>
        <begin position="7"/>
        <end position="306"/>
    </location>
</feature>
<dbReference type="AlphaFoldDB" id="A0A0Q3VR65"/>
<evidence type="ECO:0000256" key="3">
    <source>
        <dbReference type="ARBA" id="ARBA00022793"/>
    </source>
</evidence>
<keyword evidence="3" id="KW-0210">Decarboxylase</keyword>
<dbReference type="GO" id="GO:0016831">
    <property type="term" value="F:carboxy-lyase activity"/>
    <property type="evidence" value="ECO:0007669"/>
    <property type="project" value="UniProtKB-KW"/>
</dbReference>
<dbReference type="InterPro" id="IPR015424">
    <property type="entry name" value="PyrdxlP-dep_Trfase"/>
</dbReference>
<proteinExistence type="inferred from homology"/>